<keyword evidence="1" id="KW-1133">Transmembrane helix</keyword>
<feature type="domain" description="DUF7982" evidence="2">
    <location>
        <begin position="38"/>
        <end position="226"/>
    </location>
</feature>
<dbReference type="InterPro" id="IPR058288">
    <property type="entry name" value="DUF7982"/>
</dbReference>
<comment type="caution">
    <text evidence="3">The sequence shown here is derived from an EMBL/GenBank/DDBJ whole genome shotgun (WGS) entry which is preliminary data.</text>
</comment>
<keyword evidence="1" id="KW-0812">Transmembrane</keyword>
<reference evidence="3" key="1">
    <citation type="journal article" date="2015" name="Proc. Natl. Acad. Sci. U.S.A.">
        <title>Networks of energetic and metabolic interactions define dynamics in microbial communities.</title>
        <authorList>
            <person name="Embree M."/>
            <person name="Liu J.K."/>
            <person name="Al-Bassam M.M."/>
            <person name="Zengler K."/>
        </authorList>
    </citation>
    <scope>NUCLEOTIDE SEQUENCE</scope>
</reference>
<gene>
    <name evidence="3" type="ORF">ASZ90_015524</name>
</gene>
<feature type="transmembrane region" description="Helical" evidence="1">
    <location>
        <begin position="12"/>
        <end position="31"/>
    </location>
</feature>
<dbReference type="Pfam" id="PF25939">
    <property type="entry name" value="DUF7982"/>
    <property type="match status" value="1"/>
</dbReference>
<accession>A0A0W8F264</accession>
<dbReference type="EMBL" id="LNQE01001615">
    <property type="protein sequence ID" value="KUG14830.1"/>
    <property type="molecule type" value="Genomic_DNA"/>
</dbReference>
<proteinExistence type="predicted"/>
<keyword evidence="1" id="KW-0472">Membrane</keyword>
<sequence length="250" mass="26132">MLLTSRDDLVSSTLVLIAFACFVSGLFLLAFQKKAGIDPAVASALGIPYTLNLARLLSDLGVVGPARFVPVPPGFPAPVMQFNPVSAYRPVAITDDTSFYTAGDGRGVLSVPSGSPLFTLFEGSLVIPGSMPDLLMAVRETGEDLLEVAESVTASADGDAIVVSFRNFLLIAGCRSVRDESPGVCLLAPCPVCSITGMILAAGLQSPCTIEQVQAGPGSDDLVVHFRVNELQDILDSALGMEDQLTGTER</sequence>
<dbReference type="PROSITE" id="PS51257">
    <property type="entry name" value="PROKAR_LIPOPROTEIN"/>
    <property type="match status" value="1"/>
</dbReference>
<organism evidence="3">
    <name type="scientific">hydrocarbon metagenome</name>
    <dbReference type="NCBI Taxonomy" id="938273"/>
    <lineage>
        <taxon>unclassified sequences</taxon>
        <taxon>metagenomes</taxon>
        <taxon>ecological metagenomes</taxon>
    </lineage>
</organism>
<evidence type="ECO:0000313" key="3">
    <source>
        <dbReference type="EMBL" id="KUG14830.1"/>
    </source>
</evidence>
<protein>
    <recommendedName>
        <fullName evidence="2">DUF7982 domain-containing protein</fullName>
    </recommendedName>
</protein>
<dbReference type="AlphaFoldDB" id="A0A0W8F264"/>
<evidence type="ECO:0000256" key="1">
    <source>
        <dbReference type="SAM" id="Phobius"/>
    </source>
</evidence>
<name>A0A0W8F264_9ZZZZ</name>
<evidence type="ECO:0000259" key="2">
    <source>
        <dbReference type="Pfam" id="PF25939"/>
    </source>
</evidence>